<dbReference type="AlphaFoldDB" id="A0A183D084"/>
<evidence type="ECO:0000313" key="2">
    <source>
        <dbReference type="Proteomes" id="UP000271098"/>
    </source>
</evidence>
<sequence length="214" mass="24166">MLIETCTGSVQWAVHEDGVQFELQTTTRGLDPDKPSYAALGISKDMHMGDDSVVECVIGVDGVGRAYASEVMLTDIESFLEDGHITCRMKWLFDNRLQVQEEDQFKVFALEFGSWHLLFAKGNADKWSFEKEIHSVNDGSLFPWTAVQRISFCRENCTAVSDATIGQVVIDEMKQTDVSRYWRYRFAVIHGLTLSNLFHSSVSLLTHLYLVSGV</sequence>
<evidence type="ECO:0000313" key="3">
    <source>
        <dbReference type="WBParaSite" id="GPUH_0000213001-mRNA-1"/>
    </source>
</evidence>
<dbReference type="EMBL" id="UYRT01003002">
    <property type="protein sequence ID" value="VDK32347.1"/>
    <property type="molecule type" value="Genomic_DNA"/>
</dbReference>
<proteinExistence type="predicted"/>
<organism evidence="3">
    <name type="scientific">Gongylonema pulchrum</name>
    <dbReference type="NCBI Taxonomy" id="637853"/>
    <lineage>
        <taxon>Eukaryota</taxon>
        <taxon>Metazoa</taxon>
        <taxon>Ecdysozoa</taxon>
        <taxon>Nematoda</taxon>
        <taxon>Chromadorea</taxon>
        <taxon>Rhabditida</taxon>
        <taxon>Spirurina</taxon>
        <taxon>Spiruromorpha</taxon>
        <taxon>Spiruroidea</taxon>
        <taxon>Gongylonematidae</taxon>
        <taxon>Gongylonema</taxon>
    </lineage>
</organism>
<dbReference type="WBParaSite" id="GPUH_0000213001-mRNA-1">
    <property type="protein sequence ID" value="GPUH_0000213001-mRNA-1"/>
    <property type="gene ID" value="GPUH_0000213001"/>
</dbReference>
<reference evidence="1 2" key="2">
    <citation type="submission" date="2018-11" db="EMBL/GenBank/DDBJ databases">
        <authorList>
            <consortium name="Pathogen Informatics"/>
        </authorList>
    </citation>
    <scope>NUCLEOTIDE SEQUENCE [LARGE SCALE GENOMIC DNA]</scope>
</reference>
<gene>
    <name evidence="1" type="ORF">GPUH_LOCUS2125</name>
</gene>
<accession>A0A183D084</accession>
<protein>
    <submittedName>
        <fullName evidence="3">BAH domain-containing protein</fullName>
    </submittedName>
</protein>
<name>A0A183D084_9BILA</name>
<keyword evidence="2" id="KW-1185">Reference proteome</keyword>
<dbReference type="OrthoDB" id="6372137at2759"/>
<reference evidence="3" key="1">
    <citation type="submission" date="2016-06" db="UniProtKB">
        <authorList>
            <consortium name="WormBaseParasite"/>
        </authorList>
    </citation>
    <scope>IDENTIFICATION</scope>
</reference>
<evidence type="ECO:0000313" key="1">
    <source>
        <dbReference type="EMBL" id="VDK32347.1"/>
    </source>
</evidence>
<dbReference type="Proteomes" id="UP000271098">
    <property type="component" value="Unassembled WGS sequence"/>
</dbReference>